<evidence type="ECO:0000256" key="5">
    <source>
        <dbReference type="PIRSR" id="PIRSR601211-3"/>
    </source>
</evidence>
<feature type="chain" id="PRO_5042316719" description="Phospholipase A2" evidence="7">
    <location>
        <begin position="22"/>
        <end position="179"/>
    </location>
</feature>
<dbReference type="Gene3D" id="1.20.90.10">
    <property type="entry name" value="Phospholipase A2 domain"/>
    <property type="match status" value="1"/>
</dbReference>
<comment type="subcellular location">
    <subcellularLocation>
        <location evidence="1 7">Secreted</location>
    </subcellularLocation>
</comment>
<dbReference type="SMART" id="SM00085">
    <property type="entry name" value="PA2c"/>
    <property type="match status" value="1"/>
</dbReference>
<accession>A0AAJ7THN5</accession>
<protein>
    <recommendedName>
        <fullName evidence="7">Phospholipase A2</fullName>
        <ecNumber evidence="7">3.1.1.4</ecNumber>
    </recommendedName>
</protein>
<feature type="disulfide bond" evidence="5">
    <location>
        <begin position="58"/>
        <end position="74"/>
    </location>
</feature>
<dbReference type="EC" id="3.1.1.4" evidence="7"/>
<comment type="cofactor">
    <cofactor evidence="4">
        <name>Ca(2+)</name>
        <dbReference type="ChEBI" id="CHEBI:29108"/>
    </cofactor>
    <text evidence="4">Binds 1 Ca(2+) ion per subunit.</text>
</comment>
<dbReference type="PANTHER" id="PTHR11716">
    <property type="entry name" value="PHOSPHOLIPASE A2 FAMILY MEMBER"/>
    <property type="match status" value="1"/>
</dbReference>
<dbReference type="GO" id="GO:0016042">
    <property type="term" value="P:lipid catabolic process"/>
    <property type="evidence" value="ECO:0007669"/>
    <property type="project" value="InterPro"/>
</dbReference>
<name>A0AAJ7THN5_PETMA</name>
<keyword evidence="2 7" id="KW-0964">Secreted</keyword>
<dbReference type="AlphaFoldDB" id="A0AAJ7THN5"/>
<dbReference type="Pfam" id="PF00068">
    <property type="entry name" value="Phospholip_A2_1"/>
    <property type="match status" value="1"/>
</dbReference>
<comment type="catalytic activity">
    <reaction evidence="7">
        <text>a 1,2-diacyl-sn-glycero-3-phosphocholine + H2O = a 1-acyl-sn-glycero-3-phosphocholine + a fatty acid + H(+)</text>
        <dbReference type="Rhea" id="RHEA:15801"/>
        <dbReference type="ChEBI" id="CHEBI:15377"/>
        <dbReference type="ChEBI" id="CHEBI:15378"/>
        <dbReference type="ChEBI" id="CHEBI:28868"/>
        <dbReference type="ChEBI" id="CHEBI:57643"/>
        <dbReference type="ChEBI" id="CHEBI:58168"/>
        <dbReference type="EC" id="3.1.1.4"/>
    </reaction>
</comment>
<keyword evidence="4" id="KW-0479">Metal-binding</keyword>
<dbReference type="InterPro" id="IPR033113">
    <property type="entry name" value="PLA2_histidine"/>
</dbReference>
<dbReference type="PANTHER" id="PTHR11716:SF100">
    <property type="entry name" value="PHOSPHOLIPASE A2"/>
    <property type="match status" value="1"/>
</dbReference>
<reference evidence="10" key="1">
    <citation type="submission" date="2025-08" db="UniProtKB">
        <authorList>
            <consortium name="RefSeq"/>
        </authorList>
    </citation>
    <scope>IDENTIFICATION</scope>
    <source>
        <tissue evidence="10">Sperm</tissue>
    </source>
</reference>
<dbReference type="GO" id="GO:0050482">
    <property type="term" value="P:arachidonate secretion"/>
    <property type="evidence" value="ECO:0007669"/>
    <property type="project" value="InterPro"/>
</dbReference>
<feature type="binding site" evidence="4">
    <location>
        <position position="61"/>
    </location>
    <ligand>
        <name>Ca(2+)</name>
        <dbReference type="ChEBI" id="CHEBI:29108"/>
    </ligand>
</feature>
<feature type="domain" description="Phospholipase A2-like central" evidence="8">
    <location>
        <begin position="32"/>
        <end position="129"/>
    </location>
</feature>
<evidence type="ECO:0000313" key="10">
    <source>
        <dbReference type="RefSeq" id="XP_032818143.1"/>
    </source>
</evidence>
<evidence type="ECO:0000256" key="4">
    <source>
        <dbReference type="PIRSR" id="PIRSR601211-2"/>
    </source>
</evidence>
<evidence type="ECO:0000256" key="3">
    <source>
        <dbReference type="ARBA" id="ARBA00023157"/>
    </source>
</evidence>
<dbReference type="SUPFAM" id="SSF48619">
    <property type="entry name" value="Phospholipase A2, PLA2"/>
    <property type="match status" value="1"/>
</dbReference>
<keyword evidence="7" id="KW-0378">Hydrolase</keyword>
<dbReference type="InterPro" id="IPR001211">
    <property type="entry name" value="PLA2"/>
</dbReference>
<dbReference type="GO" id="GO:0047498">
    <property type="term" value="F:calcium-dependent phospholipase A2 activity"/>
    <property type="evidence" value="ECO:0007669"/>
    <property type="project" value="TreeGrafter"/>
</dbReference>
<dbReference type="PRINTS" id="PR00389">
    <property type="entry name" value="PHPHLIPASEA2"/>
</dbReference>
<evidence type="ECO:0000259" key="8">
    <source>
        <dbReference type="SMART" id="SM00085"/>
    </source>
</evidence>
<dbReference type="GO" id="GO:0005576">
    <property type="term" value="C:extracellular region"/>
    <property type="evidence" value="ECO:0007669"/>
    <property type="project" value="UniProtKB-SubCell"/>
</dbReference>
<dbReference type="PROSITE" id="PS00118">
    <property type="entry name" value="PA2_HIS"/>
    <property type="match status" value="1"/>
</dbReference>
<feature type="binding site" evidence="4">
    <location>
        <position position="59"/>
    </location>
    <ligand>
        <name>Ca(2+)</name>
        <dbReference type="ChEBI" id="CHEBI:29108"/>
    </ligand>
</feature>
<feature type="signal peptide" evidence="7">
    <location>
        <begin position="1"/>
        <end position="21"/>
    </location>
</feature>
<evidence type="ECO:0000256" key="1">
    <source>
        <dbReference type="ARBA" id="ARBA00004613"/>
    </source>
</evidence>
<organism evidence="9 10">
    <name type="scientific">Petromyzon marinus</name>
    <name type="common">Sea lamprey</name>
    <dbReference type="NCBI Taxonomy" id="7757"/>
    <lineage>
        <taxon>Eukaryota</taxon>
        <taxon>Metazoa</taxon>
        <taxon>Chordata</taxon>
        <taxon>Craniata</taxon>
        <taxon>Vertebrata</taxon>
        <taxon>Cyclostomata</taxon>
        <taxon>Hyperoartia</taxon>
        <taxon>Petromyzontiformes</taxon>
        <taxon>Petromyzontidae</taxon>
        <taxon>Petromyzon</taxon>
    </lineage>
</organism>
<gene>
    <name evidence="10" type="primary">LOC116946960</name>
</gene>
<dbReference type="InterPro" id="IPR036444">
    <property type="entry name" value="PLipase_A2_dom_sf"/>
</dbReference>
<dbReference type="KEGG" id="pmrn:116946960"/>
<evidence type="ECO:0000256" key="7">
    <source>
        <dbReference type="RuleBase" id="RU361236"/>
    </source>
</evidence>
<proteinExistence type="inferred from homology"/>
<dbReference type="Proteomes" id="UP001318040">
    <property type="component" value="Chromosome 28"/>
</dbReference>
<keyword evidence="7" id="KW-0443">Lipid metabolism</keyword>
<dbReference type="GO" id="GO:0005509">
    <property type="term" value="F:calcium ion binding"/>
    <property type="evidence" value="ECO:0007669"/>
    <property type="project" value="InterPro"/>
</dbReference>
<feature type="binding site" evidence="4">
    <location>
        <position position="78"/>
    </location>
    <ligand>
        <name>Ca(2+)</name>
        <dbReference type="ChEBI" id="CHEBI:29108"/>
    </ligand>
</feature>
<evidence type="ECO:0000256" key="6">
    <source>
        <dbReference type="RuleBase" id="RU003654"/>
    </source>
</evidence>
<comment type="similarity">
    <text evidence="6">Belongs to the phospholipase A2 family.</text>
</comment>
<dbReference type="RefSeq" id="XP_032818143.1">
    <property type="nucleotide sequence ID" value="XM_032962252.1"/>
</dbReference>
<keyword evidence="9" id="KW-1185">Reference proteome</keyword>
<evidence type="ECO:0000313" key="9">
    <source>
        <dbReference type="Proteomes" id="UP001318040"/>
    </source>
</evidence>
<keyword evidence="7" id="KW-0732">Signal</keyword>
<keyword evidence="4 7" id="KW-0106">Calcium</keyword>
<sequence>MDRALWTAACLFGVLLSATEGTDSNRLRHRRNVVQFGNMIECRMNRQPLDYYGYGCHCGFGGKGAPVDPTDRCCRSHDCCYNRAITAGCNPYSDIYHYACKHGRITCGNGQVPSQRDSEVNLETNARWTYGSETWPTGELKWDRKAETFGNESGVVQTITLPIIYWFDNKKIFFWAKKI</sequence>
<dbReference type="CDD" id="cd00125">
    <property type="entry name" value="PLA2c"/>
    <property type="match status" value="1"/>
</dbReference>
<keyword evidence="3 5" id="KW-1015">Disulfide bond</keyword>
<dbReference type="GO" id="GO:0005543">
    <property type="term" value="F:phospholipid binding"/>
    <property type="evidence" value="ECO:0007669"/>
    <property type="project" value="TreeGrafter"/>
</dbReference>
<evidence type="ECO:0000256" key="2">
    <source>
        <dbReference type="ARBA" id="ARBA00022525"/>
    </source>
</evidence>
<dbReference type="InterPro" id="IPR016090">
    <property type="entry name" value="PLA2-like_dom"/>
</dbReference>
<dbReference type="GO" id="GO:0006644">
    <property type="term" value="P:phospholipid metabolic process"/>
    <property type="evidence" value="ECO:0007669"/>
    <property type="project" value="InterPro"/>
</dbReference>